<dbReference type="PANTHER" id="PTHR12126:SF16">
    <property type="entry name" value="MIOREX COMPLEX COMPONENT 2"/>
    <property type="match status" value="1"/>
</dbReference>
<dbReference type="GO" id="GO:0005739">
    <property type="term" value="C:mitochondrion"/>
    <property type="evidence" value="ECO:0007669"/>
    <property type="project" value="TreeGrafter"/>
</dbReference>
<dbReference type="InterPro" id="IPR051207">
    <property type="entry name" value="ComplexI_NDUFA9_subunit"/>
</dbReference>
<proteinExistence type="predicted"/>
<sequence>MQSSLVDTSQPVYLVLVHLRKSKPDAPDLSIYATHVRQKKDEWMLLDGFYSTQAEVESAQREIDEARQAILELGPGVQPVRGVAELAKKDDAQLAKPVVTWQTFRLRWRPTSKEFWGVAVRSLNRSGPPKTSPAHLAAPLSQVEWVSGDIFDKAAREEAMSDVDAVISCVGAFGSNSFMSRICGDATIEAVQTAKEKKVERFGFVSSAQVYEGSVGLALPPSAPMHGYFQGKYRAEKELLATIPKHVILRPGFIFGPRQVGTSTIPLQLIGGPLSAVGTQLGPVSSLLQSIPFAGKELASMVPVDRVGEAMIRSLEGVDENGIILDAAAIRQY</sequence>
<dbReference type="SUPFAM" id="SSF51735">
    <property type="entry name" value="NAD(P)-binding Rossmann-fold domains"/>
    <property type="match status" value="1"/>
</dbReference>
<evidence type="ECO:0000313" key="2">
    <source>
        <dbReference type="EMBL" id="EJK66361.1"/>
    </source>
</evidence>
<keyword evidence="3" id="KW-1185">Reference proteome</keyword>
<dbReference type="GO" id="GO:0044877">
    <property type="term" value="F:protein-containing complex binding"/>
    <property type="evidence" value="ECO:0007669"/>
    <property type="project" value="TreeGrafter"/>
</dbReference>
<dbReference type="OrthoDB" id="10259101at2759"/>
<dbReference type="eggNOG" id="KOG4288">
    <property type="taxonomic scope" value="Eukaryota"/>
</dbReference>
<dbReference type="Gene3D" id="3.40.50.720">
    <property type="entry name" value="NAD(P)-binding Rossmann-like Domain"/>
    <property type="match status" value="1"/>
</dbReference>
<dbReference type="PANTHER" id="PTHR12126">
    <property type="entry name" value="NADH-UBIQUINONE OXIDOREDUCTASE 39 KDA SUBUNIT-RELATED"/>
    <property type="match status" value="1"/>
</dbReference>
<comment type="caution">
    <text evidence="2">The sequence shown here is derived from an EMBL/GenBank/DDBJ whole genome shotgun (WGS) entry which is preliminary data.</text>
</comment>
<name>K0SZ90_THAOC</name>
<dbReference type="InterPro" id="IPR016040">
    <property type="entry name" value="NAD(P)-bd_dom"/>
</dbReference>
<dbReference type="Proteomes" id="UP000266841">
    <property type="component" value="Unassembled WGS sequence"/>
</dbReference>
<accession>K0SZ90</accession>
<evidence type="ECO:0000259" key="1">
    <source>
        <dbReference type="Pfam" id="PF13460"/>
    </source>
</evidence>
<reference evidence="2 3" key="1">
    <citation type="journal article" date="2012" name="Genome Biol.">
        <title>Genome and low-iron response of an oceanic diatom adapted to chronic iron limitation.</title>
        <authorList>
            <person name="Lommer M."/>
            <person name="Specht M."/>
            <person name="Roy A.S."/>
            <person name="Kraemer L."/>
            <person name="Andreson R."/>
            <person name="Gutowska M.A."/>
            <person name="Wolf J."/>
            <person name="Bergner S.V."/>
            <person name="Schilhabel M.B."/>
            <person name="Klostermeier U.C."/>
            <person name="Beiko R.G."/>
            <person name="Rosenstiel P."/>
            <person name="Hippler M."/>
            <person name="Laroche J."/>
        </authorList>
    </citation>
    <scope>NUCLEOTIDE SEQUENCE [LARGE SCALE GENOMIC DNA]</scope>
    <source>
        <strain evidence="2 3">CCMP1005</strain>
    </source>
</reference>
<gene>
    <name evidence="2" type="ORF">THAOC_12725</name>
</gene>
<dbReference type="EMBL" id="AGNL01015041">
    <property type="protein sequence ID" value="EJK66361.1"/>
    <property type="molecule type" value="Genomic_DNA"/>
</dbReference>
<organism evidence="2 3">
    <name type="scientific">Thalassiosira oceanica</name>
    <name type="common">Marine diatom</name>
    <dbReference type="NCBI Taxonomy" id="159749"/>
    <lineage>
        <taxon>Eukaryota</taxon>
        <taxon>Sar</taxon>
        <taxon>Stramenopiles</taxon>
        <taxon>Ochrophyta</taxon>
        <taxon>Bacillariophyta</taxon>
        <taxon>Coscinodiscophyceae</taxon>
        <taxon>Thalassiosirophycidae</taxon>
        <taxon>Thalassiosirales</taxon>
        <taxon>Thalassiosiraceae</taxon>
        <taxon>Thalassiosira</taxon>
    </lineage>
</organism>
<evidence type="ECO:0000313" key="3">
    <source>
        <dbReference type="Proteomes" id="UP000266841"/>
    </source>
</evidence>
<dbReference type="AlphaFoldDB" id="K0SZ90"/>
<feature type="domain" description="NAD(P)-binding" evidence="1">
    <location>
        <begin position="134"/>
        <end position="254"/>
    </location>
</feature>
<dbReference type="InterPro" id="IPR036291">
    <property type="entry name" value="NAD(P)-bd_dom_sf"/>
</dbReference>
<protein>
    <recommendedName>
        <fullName evidence="1">NAD(P)-binding domain-containing protein</fullName>
    </recommendedName>
</protein>
<dbReference type="Pfam" id="PF13460">
    <property type="entry name" value="NAD_binding_10"/>
    <property type="match status" value="1"/>
</dbReference>